<dbReference type="InterPro" id="IPR028082">
    <property type="entry name" value="Peripla_BP_I"/>
</dbReference>
<dbReference type="PANTHER" id="PTHR46847">
    <property type="entry name" value="D-ALLOSE-BINDING PERIPLASMIC PROTEIN-RELATED"/>
    <property type="match status" value="1"/>
</dbReference>
<sequence>MKNALLFAAIIAVLGAWVGCTGTSKDSVSTGPRVAYSSVGDPNPWFLAFSAELEKEAKRRGYDFRVTHAQAKLEKQIADVEDIVAEKPDFLILGPIDRDGSADALRIAKNGGVPVVVVNRDIKGVAGEDYITKIYSDFEWIGAKMAELVHEAFGA</sequence>
<feature type="non-terminal residue" evidence="5">
    <location>
        <position position="155"/>
    </location>
</feature>
<evidence type="ECO:0000313" key="5">
    <source>
        <dbReference type="EMBL" id="KKK91006.1"/>
    </source>
</evidence>
<dbReference type="AlphaFoldDB" id="A0A0F9C2X9"/>
<feature type="domain" description="Periplasmic binding protein" evidence="4">
    <location>
        <begin position="35"/>
        <end position="154"/>
    </location>
</feature>
<comment type="caution">
    <text evidence="5">The sequence shown here is derived from an EMBL/GenBank/DDBJ whole genome shotgun (WGS) entry which is preliminary data.</text>
</comment>
<reference evidence="5" key="1">
    <citation type="journal article" date="2015" name="Nature">
        <title>Complex archaea that bridge the gap between prokaryotes and eukaryotes.</title>
        <authorList>
            <person name="Spang A."/>
            <person name="Saw J.H."/>
            <person name="Jorgensen S.L."/>
            <person name="Zaremba-Niedzwiedzka K."/>
            <person name="Martijn J."/>
            <person name="Lind A.E."/>
            <person name="van Eijk R."/>
            <person name="Schleper C."/>
            <person name="Guy L."/>
            <person name="Ettema T.J."/>
        </authorList>
    </citation>
    <scope>NUCLEOTIDE SEQUENCE</scope>
</reference>
<dbReference type="GO" id="GO:0030246">
    <property type="term" value="F:carbohydrate binding"/>
    <property type="evidence" value="ECO:0007669"/>
    <property type="project" value="UniProtKB-ARBA"/>
</dbReference>
<evidence type="ECO:0000259" key="4">
    <source>
        <dbReference type="Pfam" id="PF13407"/>
    </source>
</evidence>
<keyword evidence="3" id="KW-0732">Signal</keyword>
<evidence type="ECO:0000256" key="1">
    <source>
        <dbReference type="ARBA" id="ARBA00004196"/>
    </source>
</evidence>
<dbReference type="InterPro" id="IPR025997">
    <property type="entry name" value="SBP_2_dom"/>
</dbReference>
<proteinExistence type="inferred from homology"/>
<dbReference type="EMBL" id="LAZR01048846">
    <property type="protein sequence ID" value="KKK91006.1"/>
    <property type="molecule type" value="Genomic_DNA"/>
</dbReference>
<dbReference type="GO" id="GO:0030313">
    <property type="term" value="C:cell envelope"/>
    <property type="evidence" value="ECO:0007669"/>
    <property type="project" value="UniProtKB-SubCell"/>
</dbReference>
<comment type="subcellular location">
    <subcellularLocation>
        <location evidence="1">Cell envelope</location>
    </subcellularLocation>
</comment>
<comment type="similarity">
    <text evidence="2">Belongs to the bacterial solute-binding protein 2 family.</text>
</comment>
<dbReference type="Gene3D" id="3.40.50.2300">
    <property type="match status" value="1"/>
</dbReference>
<dbReference type="SUPFAM" id="SSF53822">
    <property type="entry name" value="Periplasmic binding protein-like I"/>
    <property type="match status" value="1"/>
</dbReference>
<dbReference type="PROSITE" id="PS51257">
    <property type="entry name" value="PROKAR_LIPOPROTEIN"/>
    <property type="match status" value="1"/>
</dbReference>
<gene>
    <name evidence="5" type="ORF">LCGC14_2717290</name>
</gene>
<name>A0A0F9C2X9_9ZZZZ</name>
<dbReference type="Pfam" id="PF13407">
    <property type="entry name" value="Peripla_BP_4"/>
    <property type="match status" value="1"/>
</dbReference>
<organism evidence="5">
    <name type="scientific">marine sediment metagenome</name>
    <dbReference type="NCBI Taxonomy" id="412755"/>
    <lineage>
        <taxon>unclassified sequences</taxon>
        <taxon>metagenomes</taxon>
        <taxon>ecological metagenomes</taxon>
    </lineage>
</organism>
<dbReference type="PANTHER" id="PTHR46847:SF1">
    <property type="entry name" value="D-ALLOSE-BINDING PERIPLASMIC PROTEIN-RELATED"/>
    <property type="match status" value="1"/>
</dbReference>
<evidence type="ECO:0000256" key="2">
    <source>
        <dbReference type="ARBA" id="ARBA00007639"/>
    </source>
</evidence>
<evidence type="ECO:0000256" key="3">
    <source>
        <dbReference type="ARBA" id="ARBA00022729"/>
    </source>
</evidence>
<protein>
    <recommendedName>
        <fullName evidence="4">Periplasmic binding protein domain-containing protein</fullName>
    </recommendedName>
</protein>
<accession>A0A0F9C2X9</accession>